<dbReference type="OrthoDB" id="680851at2759"/>
<feature type="compositionally biased region" description="Basic and acidic residues" evidence="1">
    <location>
        <begin position="232"/>
        <end position="242"/>
    </location>
</feature>
<accession>A0A5N6PHF1</accession>
<dbReference type="PANTHER" id="PTHR34562">
    <property type="entry name" value="WPP DOMAIN-INTERACTING PROTEIN 2"/>
    <property type="match status" value="1"/>
</dbReference>
<dbReference type="AlphaFoldDB" id="A0A5N6PHF1"/>
<gene>
    <name evidence="2" type="ORF">E3N88_08658</name>
</gene>
<dbReference type="EMBL" id="SZYD01000004">
    <property type="protein sequence ID" value="KAD6453952.1"/>
    <property type="molecule type" value="Genomic_DNA"/>
</dbReference>
<sequence length="330" mass="36173">MGSESELILIKQLDNLGETETKLKSNGLYHVEDANEQLLAEIEIGSSSPAVNKSSGLRKWRRRPRDLVKKTGSSLTSRENGDPTASLVHNSAVHVNDDPLIQPGFATGPNSGQSDWSSFVASGPRVINEVSYLTGGNSVLPDDQQRNGGSGTGKKARGFNMENENLNSTMGSDSRSSNFVFLQDIQSGIFGKHDEESSDDGHYADKPSNEEAPNVFIKSDAESEDASLAADESGKHEGSMDEDHLVESVKELHFAQVEFEREVQKWRDVGKDDPLTFDDLLHEILDLKDSKILKLESVLNSGDITTKIDDLLMKMIQTEFAPQNVKVVPT</sequence>
<evidence type="ECO:0000313" key="3">
    <source>
        <dbReference type="Proteomes" id="UP000326396"/>
    </source>
</evidence>
<feature type="region of interest" description="Disordered" evidence="1">
    <location>
        <begin position="191"/>
        <end position="210"/>
    </location>
</feature>
<dbReference type="PANTHER" id="PTHR34562:SF16">
    <property type="entry name" value="WPP DOMAIN-CONTAINING PROTEIN"/>
    <property type="match status" value="1"/>
</dbReference>
<feature type="compositionally biased region" description="Basic and acidic residues" evidence="1">
    <location>
        <begin position="191"/>
        <end position="209"/>
    </location>
</feature>
<organism evidence="2 3">
    <name type="scientific">Mikania micrantha</name>
    <name type="common">bitter vine</name>
    <dbReference type="NCBI Taxonomy" id="192012"/>
    <lineage>
        <taxon>Eukaryota</taxon>
        <taxon>Viridiplantae</taxon>
        <taxon>Streptophyta</taxon>
        <taxon>Embryophyta</taxon>
        <taxon>Tracheophyta</taxon>
        <taxon>Spermatophyta</taxon>
        <taxon>Magnoliopsida</taxon>
        <taxon>eudicotyledons</taxon>
        <taxon>Gunneridae</taxon>
        <taxon>Pentapetalae</taxon>
        <taxon>asterids</taxon>
        <taxon>campanulids</taxon>
        <taxon>Asterales</taxon>
        <taxon>Asteraceae</taxon>
        <taxon>Asteroideae</taxon>
        <taxon>Heliantheae alliance</taxon>
        <taxon>Eupatorieae</taxon>
        <taxon>Mikania</taxon>
    </lineage>
</organism>
<dbReference type="Proteomes" id="UP000326396">
    <property type="component" value="Linkage Group LG12"/>
</dbReference>
<reference evidence="2 3" key="1">
    <citation type="submission" date="2019-05" db="EMBL/GenBank/DDBJ databases">
        <title>Mikania micrantha, genome provides insights into the molecular mechanism of rapid growth.</title>
        <authorList>
            <person name="Liu B."/>
        </authorList>
    </citation>
    <scope>NUCLEOTIDE SEQUENCE [LARGE SCALE GENOMIC DNA]</scope>
    <source>
        <strain evidence="2">NLD-2019</strain>
        <tissue evidence="2">Leaf</tissue>
    </source>
</reference>
<feature type="region of interest" description="Disordered" evidence="1">
    <location>
        <begin position="221"/>
        <end position="242"/>
    </location>
</feature>
<protein>
    <submittedName>
        <fullName evidence="2">Uncharacterized protein</fullName>
    </submittedName>
</protein>
<feature type="compositionally biased region" description="Polar residues" evidence="1">
    <location>
        <begin position="162"/>
        <end position="174"/>
    </location>
</feature>
<feature type="region of interest" description="Disordered" evidence="1">
    <location>
        <begin position="48"/>
        <end position="85"/>
    </location>
</feature>
<comment type="caution">
    <text evidence="2">The sequence shown here is derived from an EMBL/GenBank/DDBJ whole genome shotgun (WGS) entry which is preliminary data.</text>
</comment>
<evidence type="ECO:0000256" key="1">
    <source>
        <dbReference type="SAM" id="MobiDB-lite"/>
    </source>
</evidence>
<dbReference type="InterPro" id="IPR044696">
    <property type="entry name" value="WIP1/2/3"/>
</dbReference>
<evidence type="ECO:0000313" key="2">
    <source>
        <dbReference type="EMBL" id="KAD6453952.1"/>
    </source>
</evidence>
<proteinExistence type="predicted"/>
<name>A0A5N6PHF1_9ASTR</name>
<keyword evidence="3" id="KW-1185">Reference proteome</keyword>
<feature type="region of interest" description="Disordered" evidence="1">
    <location>
        <begin position="136"/>
        <end position="174"/>
    </location>
</feature>